<evidence type="ECO:0000313" key="3">
    <source>
        <dbReference type="EMBL" id="QHT66458.1"/>
    </source>
</evidence>
<keyword evidence="4" id="KW-1185">Reference proteome</keyword>
<keyword evidence="1" id="KW-1133">Transmembrane helix</keyword>
<feature type="transmembrane region" description="Helical" evidence="1">
    <location>
        <begin position="30"/>
        <end position="49"/>
    </location>
</feature>
<keyword evidence="1" id="KW-0472">Membrane</keyword>
<dbReference type="KEGG" id="rhoz:GXP67_07215"/>
<gene>
    <name evidence="3" type="ORF">GXP67_07215</name>
</gene>
<feature type="domain" description="DUF5675" evidence="2">
    <location>
        <begin position="117"/>
        <end position="243"/>
    </location>
</feature>
<dbReference type="InterPro" id="IPR043732">
    <property type="entry name" value="DUF5675"/>
</dbReference>
<reference evidence="3 4" key="1">
    <citation type="submission" date="2020-01" db="EMBL/GenBank/DDBJ databases">
        <authorList>
            <person name="Kim M.K."/>
        </authorList>
    </citation>
    <scope>NUCLEOTIDE SEQUENCE [LARGE SCALE GENOMIC DNA]</scope>
    <source>
        <strain evidence="3 4">172606-1</strain>
    </source>
</reference>
<accession>A0A6C0GET3</accession>
<organism evidence="3 4">
    <name type="scientific">Rhodocytophaga rosea</name>
    <dbReference type="NCBI Taxonomy" id="2704465"/>
    <lineage>
        <taxon>Bacteria</taxon>
        <taxon>Pseudomonadati</taxon>
        <taxon>Bacteroidota</taxon>
        <taxon>Cytophagia</taxon>
        <taxon>Cytophagales</taxon>
        <taxon>Rhodocytophagaceae</taxon>
        <taxon>Rhodocytophaga</taxon>
    </lineage>
</organism>
<evidence type="ECO:0000259" key="2">
    <source>
        <dbReference type="Pfam" id="PF18925"/>
    </source>
</evidence>
<dbReference type="AlphaFoldDB" id="A0A6C0GET3"/>
<dbReference type="Pfam" id="PF18925">
    <property type="entry name" value="DUF5675"/>
    <property type="match status" value="1"/>
</dbReference>
<proteinExistence type="predicted"/>
<keyword evidence="1" id="KW-0812">Transmembrane</keyword>
<evidence type="ECO:0000313" key="4">
    <source>
        <dbReference type="Proteomes" id="UP000480178"/>
    </source>
</evidence>
<protein>
    <recommendedName>
        <fullName evidence="2">DUF5675 domain-containing protein</fullName>
    </recommendedName>
</protein>
<evidence type="ECO:0000256" key="1">
    <source>
        <dbReference type="SAM" id="Phobius"/>
    </source>
</evidence>
<dbReference type="RefSeq" id="WP_162442512.1">
    <property type="nucleotide sequence ID" value="NZ_CP048222.1"/>
</dbReference>
<name>A0A6C0GET3_9BACT</name>
<sequence length="271" mass="31016">MKHAAALFFIAVLAITILLFFTNPEWLEKVWLWIIGFIGYIILLFEKGFRAVTDRFRRATESTDTGKIVLADAVPVVVSSEEAIKTAQLQQRIVEVENQLKAEHTQGHYLSDSTLTVLRYLDDGQTTLGLLFVRKKFFAYTLEDTRRKDKVAGETRIPAGIYPLVLNQSLTALTTKYRQLWPWFEYHLEIQNIPGFAHVYLHVGNTHEDTKGCLLIADGVNAASTTKMISHSRIAFERLYKTIHALLLSGEEVHIRIMDEDWFERSKLSTS</sequence>
<dbReference type="Proteomes" id="UP000480178">
    <property type="component" value="Chromosome"/>
</dbReference>
<dbReference type="EMBL" id="CP048222">
    <property type="protein sequence ID" value="QHT66458.1"/>
    <property type="molecule type" value="Genomic_DNA"/>
</dbReference>